<comment type="caution">
    <text evidence="7">The sequence shown here is derived from an EMBL/GenBank/DDBJ whole genome shotgun (WGS) entry which is preliminary data.</text>
</comment>
<feature type="compositionally biased region" description="Low complexity" evidence="4">
    <location>
        <begin position="231"/>
        <end position="243"/>
    </location>
</feature>
<protein>
    <recommendedName>
        <fullName evidence="9">BAR domain-domain-containing protein</fullName>
    </recommendedName>
</protein>
<dbReference type="PROSITE" id="PS51021">
    <property type="entry name" value="BAR"/>
    <property type="match status" value="1"/>
</dbReference>
<organism evidence="7 8">
    <name type="scientific">Syncephalastrum racemosum</name>
    <name type="common">Filamentous fungus</name>
    <dbReference type="NCBI Taxonomy" id="13706"/>
    <lineage>
        <taxon>Eukaryota</taxon>
        <taxon>Fungi</taxon>
        <taxon>Fungi incertae sedis</taxon>
        <taxon>Mucoromycota</taxon>
        <taxon>Mucoromycotina</taxon>
        <taxon>Mucoromycetes</taxon>
        <taxon>Mucorales</taxon>
        <taxon>Syncephalastraceae</taxon>
        <taxon>Syncephalastrum</taxon>
    </lineage>
</organism>
<feature type="region of interest" description="Disordered" evidence="4">
    <location>
        <begin position="228"/>
        <end position="356"/>
    </location>
</feature>
<dbReference type="Pfam" id="PF00018">
    <property type="entry name" value="SH3_1"/>
    <property type="match status" value="1"/>
</dbReference>
<feature type="compositionally biased region" description="Polar residues" evidence="4">
    <location>
        <begin position="315"/>
        <end position="331"/>
    </location>
</feature>
<feature type="compositionally biased region" description="Polar residues" evidence="4">
    <location>
        <begin position="292"/>
        <end position="307"/>
    </location>
</feature>
<feature type="coiled-coil region" evidence="3">
    <location>
        <begin position="126"/>
        <end position="177"/>
    </location>
</feature>
<evidence type="ECO:0000256" key="4">
    <source>
        <dbReference type="SAM" id="MobiDB-lite"/>
    </source>
</evidence>
<evidence type="ECO:0000256" key="3">
    <source>
        <dbReference type="SAM" id="Coils"/>
    </source>
</evidence>
<dbReference type="InterPro" id="IPR036028">
    <property type="entry name" value="SH3-like_dom_sf"/>
</dbReference>
<evidence type="ECO:0000313" key="7">
    <source>
        <dbReference type="EMBL" id="ORY97659.1"/>
    </source>
</evidence>
<dbReference type="OMA" id="FKPKGMC"/>
<dbReference type="Gene3D" id="2.30.30.40">
    <property type="entry name" value="SH3 Domains"/>
    <property type="match status" value="1"/>
</dbReference>
<dbReference type="FunCoup" id="A0A1X2HFH2">
    <property type="interactions" value="440"/>
</dbReference>
<dbReference type="EMBL" id="MCGN01000004">
    <property type="protein sequence ID" value="ORY97659.1"/>
    <property type="molecule type" value="Genomic_DNA"/>
</dbReference>
<evidence type="ECO:0000256" key="1">
    <source>
        <dbReference type="ARBA" id="ARBA00022443"/>
    </source>
</evidence>
<evidence type="ECO:0000256" key="2">
    <source>
        <dbReference type="PROSITE-ProRule" id="PRU00192"/>
    </source>
</evidence>
<reference evidence="7 8" key="1">
    <citation type="submission" date="2016-07" db="EMBL/GenBank/DDBJ databases">
        <title>Pervasive Adenine N6-methylation of Active Genes in Fungi.</title>
        <authorList>
            <consortium name="DOE Joint Genome Institute"/>
            <person name="Mondo S.J."/>
            <person name="Dannebaum R.O."/>
            <person name="Kuo R.C."/>
            <person name="Labutti K."/>
            <person name="Haridas S."/>
            <person name="Kuo A."/>
            <person name="Salamov A."/>
            <person name="Ahrendt S.R."/>
            <person name="Lipzen A."/>
            <person name="Sullivan W."/>
            <person name="Andreopoulos W.B."/>
            <person name="Clum A."/>
            <person name="Lindquist E."/>
            <person name="Daum C."/>
            <person name="Ramamoorthy G.K."/>
            <person name="Gryganskyi A."/>
            <person name="Culley D."/>
            <person name="Magnuson J.K."/>
            <person name="James T.Y."/>
            <person name="O'Malley M.A."/>
            <person name="Stajich J.E."/>
            <person name="Spatafora J.W."/>
            <person name="Visel A."/>
            <person name="Grigoriev I.V."/>
        </authorList>
    </citation>
    <scope>NUCLEOTIDE SEQUENCE [LARGE SCALE GENOMIC DNA]</scope>
    <source>
        <strain evidence="7 8">NRRL 2496</strain>
    </source>
</reference>
<feature type="domain" description="BAR" evidence="6">
    <location>
        <begin position="13"/>
        <end position="237"/>
    </location>
</feature>
<dbReference type="GO" id="GO:0043328">
    <property type="term" value="P:protein transport to vacuole involved in ubiquitin-dependent protein catabolic process via the multivesicular body sorting pathway"/>
    <property type="evidence" value="ECO:0007669"/>
    <property type="project" value="TreeGrafter"/>
</dbReference>
<dbReference type="FunFam" id="2.30.30.40:FF:000072">
    <property type="entry name" value="Unconventional Myosin IB"/>
    <property type="match status" value="1"/>
</dbReference>
<name>A0A1X2HFH2_SYNRA</name>
<dbReference type="SMART" id="SM00326">
    <property type="entry name" value="SH3"/>
    <property type="match status" value="1"/>
</dbReference>
<dbReference type="PANTHER" id="PTHR45929:SF3">
    <property type="entry name" value="JAK PATHWAY SIGNAL TRANSDUCTION ADAPTOR MOLECULE"/>
    <property type="match status" value="1"/>
</dbReference>
<dbReference type="Gene3D" id="1.20.1270.60">
    <property type="entry name" value="Arfaptin homology (AH) domain/BAR domain"/>
    <property type="match status" value="1"/>
</dbReference>
<keyword evidence="8" id="KW-1185">Reference proteome</keyword>
<dbReference type="OrthoDB" id="14167at2759"/>
<evidence type="ECO:0000313" key="8">
    <source>
        <dbReference type="Proteomes" id="UP000242180"/>
    </source>
</evidence>
<proteinExistence type="predicted"/>
<accession>A0A1X2HFH2</accession>
<evidence type="ECO:0000259" key="6">
    <source>
        <dbReference type="PROSITE" id="PS51021"/>
    </source>
</evidence>
<feature type="region of interest" description="Disordered" evidence="4">
    <location>
        <begin position="499"/>
        <end position="545"/>
    </location>
</feature>
<dbReference type="PRINTS" id="PR00452">
    <property type="entry name" value="SH3DOMAIN"/>
</dbReference>
<dbReference type="SUPFAM" id="SSF103657">
    <property type="entry name" value="BAR/IMD domain-like"/>
    <property type="match status" value="1"/>
</dbReference>
<dbReference type="InterPro" id="IPR001452">
    <property type="entry name" value="SH3_domain"/>
</dbReference>
<dbReference type="InterPro" id="IPR027267">
    <property type="entry name" value="AH/BAR_dom_sf"/>
</dbReference>
<gene>
    <name evidence="7" type="ORF">BCR43DRAFT_563071</name>
</gene>
<dbReference type="PANTHER" id="PTHR45929">
    <property type="entry name" value="JAK PATHWAY SIGNAL TRANSDUCTION ADAPTOR MOLECULE"/>
    <property type="match status" value="1"/>
</dbReference>
<sequence>MIKNLGKFRQWTGERLGAAKATLHTEDFQRLEQDTERKRTGFEKVQQATELFYGQLSKKKPSPEDPKAKVSPASAVGTCWISHSSVFGDDSLLGSALMSYGQAESRIAMLQEDYLNAVKEDYMETLERGMQEYREYLNLRKKLESRRLDYDAKLSKLQKAKKEKPELEQEMQASKMKYEETEYDLIQKMMYLQDFEYEHFESLRRLLDAQHAYYSSAVELLDGVRSSWSHGAPAAGPRSAGPPVYHTPTPPIASSIPNDSMTFGAGANVDDGSSIGNYGGAVRTPPPPPPTSMNRRLSTRQGSSDSLNLARRVSTRQASTDSNASSLQHPQQRAPRRVPSAASIHSTGSTSTAATNPIGVAAVATATAAARRPPSPPARRKRRALYDFAGESADELTFTAGSMITVLEEVDEGWWLGELDGQRGIFPVNYTENVSPPMPARPNTTMTTPPAVAPTALMEHPEEDEAADSPFHDEYATPTRLASPPAPPVANHYQQAVPVHTKPSISSSSRTPPPAPSQQYHHQPSSVSTPLSISSRSTPASTPQAVRTPAVDYFASHTQPEGASNAPPCQECGCVDFSPNVFKKGQCKMCFHAHT</sequence>
<evidence type="ECO:0008006" key="9">
    <source>
        <dbReference type="Google" id="ProtNLM"/>
    </source>
</evidence>
<feature type="compositionally biased region" description="Low complexity" evidence="4">
    <location>
        <begin position="525"/>
        <end position="537"/>
    </location>
</feature>
<dbReference type="InterPro" id="IPR050670">
    <property type="entry name" value="STAM"/>
</dbReference>
<dbReference type="SUPFAM" id="SSF50044">
    <property type="entry name" value="SH3-domain"/>
    <property type="match status" value="1"/>
</dbReference>
<dbReference type="SMART" id="SM00721">
    <property type="entry name" value="BAR"/>
    <property type="match status" value="1"/>
</dbReference>
<dbReference type="InterPro" id="IPR004148">
    <property type="entry name" value="BAR_dom"/>
</dbReference>
<dbReference type="InParanoid" id="A0A1X2HFH2"/>
<feature type="domain" description="SH3" evidence="5">
    <location>
        <begin position="377"/>
        <end position="436"/>
    </location>
</feature>
<dbReference type="PROSITE" id="PS50002">
    <property type="entry name" value="SH3"/>
    <property type="match status" value="1"/>
</dbReference>
<keyword evidence="1 2" id="KW-0728">SH3 domain</keyword>
<evidence type="ECO:0000259" key="5">
    <source>
        <dbReference type="PROSITE" id="PS50002"/>
    </source>
</evidence>
<dbReference type="AlphaFoldDB" id="A0A1X2HFH2"/>
<dbReference type="GO" id="GO:0033565">
    <property type="term" value="C:ESCRT-0 complex"/>
    <property type="evidence" value="ECO:0007669"/>
    <property type="project" value="TreeGrafter"/>
</dbReference>
<dbReference type="STRING" id="13706.A0A1X2HFH2"/>
<dbReference type="Proteomes" id="UP000242180">
    <property type="component" value="Unassembled WGS sequence"/>
</dbReference>
<keyword evidence="3" id="KW-0175">Coiled coil</keyword>
<feature type="compositionally biased region" description="Polar residues" evidence="4">
    <location>
        <begin position="343"/>
        <end position="355"/>
    </location>
</feature>
<dbReference type="CDD" id="cd00174">
    <property type="entry name" value="SH3"/>
    <property type="match status" value="1"/>
</dbReference>
<dbReference type="Pfam" id="PF03114">
    <property type="entry name" value="BAR"/>
    <property type="match status" value="1"/>
</dbReference>